<name>A0AA38IG78_9CUCU</name>
<dbReference type="GO" id="GO:0006235">
    <property type="term" value="P:dTTP biosynthetic process"/>
    <property type="evidence" value="ECO:0007669"/>
    <property type="project" value="TreeGrafter"/>
</dbReference>
<keyword evidence="2" id="KW-0547">Nucleotide-binding</keyword>
<protein>
    <recommendedName>
        <fullName evidence="4">Thymidylate kinase-like domain-containing protein</fullName>
    </recommendedName>
</protein>
<dbReference type="SUPFAM" id="SSF52540">
    <property type="entry name" value="P-loop containing nucleoside triphosphate hydrolases"/>
    <property type="match status" value="1"/>
</dbReference>
<dbReference type="EMBL" id="JALNTZ010000004">
    <property type="protein sequence ID" value="KAJ3654796.1"/>
    <property type="molecule type" value="Genomic_DNA"/>
</dbReference>
<dbReference type="Pfam" id="PF02223">
    <property type="entry name" value="Thymidylate_kin"/>
    <property type="match status" value="1"/>
</dbReference>
<evidence type="ECO:0000256" key="2">
    <source>
        <dbReference type="ARBA" id="ARBA00022741"/>
    </source>
</evidence>
<dbReference type="InterPro" id="IPR039430">
    <property type="entry name" value="Thymidylate_kin-like_dom"/>
</dbReference>
<dbReference type="GO" id="GO:0006227">
    <property type="term" value="P:dUDP biosynthetic process"/>
    <property type="evidence" value="ECO:0007669"/>
    <property type="project" value="TreeGrafter"/>
</dbReference>
<evidence type="ECO:0000259" key="4">
    <source>
        <dbReference type="Pfam" id="PF02223"/>
    </source>
</evidence>
<sequence>MTSPTIYRSAESVLNALNAHKADNIEAVNTLIEVYNNALNAFMEDEKQNPVTNRHPLVVLEGLDGCGKSTVSKKLASKLQAERWCTPPESIKNIRHLFDEHAVLRTAYYALGNYIAALECSILLKKQPVIMDRYWHSTSAYAIAQAVNDFPGEVEIPPEGDTFYHWPNDLLKPNLVLFLDVNEDNRIQRLSRRTEITLQENLLRNSQQFRDNIILAYKNMVSPQAIFVDSNLKMNKVIAAINDKLQDVLK</sequence>
<comment type="caution">
    <text evidence="5">The sequence shown here is derived from an EMBL/GenBank/DDBJ whole genome shotgun (WGS) entry which is preliminary data.</text>
</comment>
<reference evidence="5" key="1">
    <citation type="journal article" date="2023" name="G3 (Bethesda)">
        <title>Whole genome assemblies of Zophobas morio and Tenebrio molitor.</title>
        <authorList>
            <person name="Kaur S."/>
            <person name="Stinson S.A."/>
            <person name="diCenzo G.C."/>
        </authorList>
    </citation>
    <scope>NUCLEOTIDE SEQUENCE</scope>
    <source>
        <strain evidence="5">QUZm001</strain>
    </source>
</reference>
<dbReference type="GO" id="GO:0006233">
    <property type="term" value="P:dTDP biosynthetic process"/>
    <property type="evidence" value="ECO:0007669"/>
    <property type="project" value="TreeGrafter"/>
</dbReference>
<keyword evidence="3" id="KW-0067">ATP-binding</keyword>
<proteinExistence type="inferred from homology"/>
<dbReference type="PANTHER" id="PTHR10344">
    <property type="entry name" value="THYMIDYLATE KINASE"/>
    <property type="match status" value="1"/>
</dbReference>
<keyword evidence="6" id="KW-1185">Reference proteome</keyword>
<organism evidence="5 6">
    <name type="scientific">Zophobas morio</name>
    <dbReference type="NCBI Taxonomy" id="2755281"/>
    <lineage>
        <taxon>Eukaryota</taxon>
        <taxon>Metazoa</taxon>
        <taxon>Ecdysozoa</taxon>
        <taxon>Arthropoda</taxon>
        <taxon>Hexapoda</taxon>
        <taxon>Insecta</taxon>
        <taxon>Pterygota</taxon>
        <taxon>Neoptera</taxon>
        <taxon>Endopterygota</taxon>
        <taxon>Coleoptera</taxon>
        <taxon>Polyphaga</taxon>
        <taxon>Cucujiformia</taxon>
        <taxon>Tenebrionidae</taxon>
        <taxon>Zophobas</taxon>
    </lineage>
</organism>
<dbReference type="Gene3D" id="3.40.50.300">
    <property type="entry name" value="P-loop containing nucleotide triphosphate hydrolases"/>
    <property type="match status" value="1"/>
</dbReference>
<evidence type="ECO:0000256" key="3">
    <source>
        <dbReference type="ARBA" id="ARBA00022840"/>
    </source>
</evidence>
<dbReference type="GO" id="GO:0004798">
    <property type="term" value="F:dTMP kinase activity"/>
    <property type="evidence" value="ECO:0007669"/>
    <property type="project" value="TreeGrafter"/>
</dbReference>
<feature type="domain" description="Thymidylate kinase-like" evidence="4">
    <location>
        <begin position="60"/>
        <end position="238"/>
    </location>
</feature>
<accession>A0AA38IG78</accession>
<gene>
    <name evidence="5" type="ORF">Zmor_013959</name>
</gene>
<dbReference type="Proteomes" id="UP001168821">
    <property type="component" value="Unassembled WGS sequence"/>
</dbReference>
<dbReference type="AlphaFoldDB" id="A0AA38IG78"/>
<dbReference type="GO" id="GO:0005739">
    <property type="term" value="C:mitochondrion"/>
    <property type="evidence" value="ECO:0007669"/>
    <property type="project" value="TreeGrafter"/>
</dbReference>
<dbReference type="GO" id="GO:0005524">
    <property type="term" value="F:ATP binding"/>
    <property type="evidence" value="ECO:0007669"/>
    <property type="project" value="UniProtKB-KW"/>
</dbReference>
<dbReference type="PANTHER" id="PTHR10344:SF4">
    <property type="entry name" value="UMP-CMP KINASE 2, MITOCHONDRIAL"/>
    <property type="match status" value="1"/>
</dbReference>
<dbReference type="GO" id="GO:0004550">
    <property type="term" value="F:nucleoside diphosphate kinase activity"/>
    <property type="evidence" value="ECO:0007669"/>
    <property type="project" value="TreeGrafter"/>
</dbReference>
<evidence type="ECO:0000256" key="1">
    <source>
        <dbReference type="ARBA" id="ARBA00009776"/>
    </source>
</evidence>
<dbReference type="InterPro" id="IPR027417">
    <property type="entry name" value="P-loop_NTPase"/>
</dbReference>
<evidence type="ECO:0000313" key="6">
    <source>
        <dbReference type="Proteomes" id="UP001168821"/>
    </source>
</evidence>
<comment type="similarity">
    <text evidence="1">Belongs to the thymidylate kinase family.</text>
</comment>
<evidence type="ECO:0000313" key="5">
    <source>
        <dbReference type="EMBL" id="KAJ3654796.1"/>
    </source>
</evidence>